<dbReference type="EMBL" id="CP036276">
    <property type="protein sequence ID" value="QDU42694.1"/>
    <property type="molecule type" value="Genomic_DNA"/>
</dbReference>
<dbReference type="Gene3D" id="3.30.420.240">
    <property type="match status" value="1"/>
</dbReference>
<organism evidence="2 3">
    <name type="scientific">Symmachiella dynata</name>
    <dbReference type="NCBI Taxonomy" id="2527995"/>
    <lineage>
        <taxon>Bacteria</taxon>
        <taxon>Pseudomonadati</taxon>
        <taxon>Planctomycetota</taxon>
        <taxon>Planctomycetia</taxon>
        <taxon>Planctomycetales</taxon>
        <taxon>Planctomycetaceae</taxon>
        <taxon>Symmachiella</taxon>
    </lineage>
</organism>
<gene>
    <name evidence="2" type="ORF">Mal52_11610</name>
</gene>
<name>A0A517ZJP9_9PLAN</name>
<evidence type="ECO:0000313" key="2">
    <source>
        <dbReference type="EMBL" id="QDU42694.1"/>
    </source>
</evidence>
<protein>
    <submittedName>
        <fullName evidence="2">Phage Terminase</fullName>
    </submittedName>
</protein>
<evidence type="ECO:0000313" key="3">
    <source>
        <dbReference type="Proteomes" id="UP000319383"/>
    </source>
</evidence>
<dbReference type="Pfam" id="PF03354">
    <property type="entry name" value="TerL_ATPase"/>
    <property type="match status" value="1"/>
</dbReference>
<feature type="domain" description="Terminase large subunit-like ATPase" evidence="1">
    <location>
        <begin position="62"/>
        <end position="209"/>
    </location>
</feature>
<dbReference type="InterPro" id="IPR027417">
    <property type="entry name" value="P-loop_NTPase"/>
</dbReference>
<accession>A0A517ZJP9</accession>
<keyword evidence="3" id="KW-1185">Reference proteome</keyword>
<dbReference type="Proteomes" id="UP000319383">
    <property type="component" value="Chromosome"/>
</dbReference>
<reference evidence="2 3" key="1">
    <citation type="submission" date="2019-02" db="EMBL/GenBank/DDBJ databases">
        <title>Deep-cultivation of Planctomycetes and their phenomic and genomic characterization uncovers novel biology.</title>
        <authorList>
            <person name="Wiegand S."/>
            <person name="Jogler M."/>
            <person name="Boedeker C."/>
            <person name="Pinto D."/>
            <person name="Vollmers J."/>
            <person name="Rivas-Marin E."/>
            <person name="Kohn T."/>
            <person name="Peeters S.H."/>
            <person name="Heuer A."/>
            <person name="Rast P."/>
            <person name="Oberbeckmann S."/>
            <person name="Bunk B."/>
            <person name="Jeske O."/>
            <person name="Meyerdierks A."/>
            <person name="Storesund J.E."/>
            <person name="Kallscheuer N."/>
            <person name="Luecker S."/>
            <person name="Lage O.M."/>
            <person name="Pohl T."/>
            <person name="Merkel B.J."/>
            <person name="Hornburger P."/>
            <person name="Mueller R.-W."/>
            <person name="Bruemmer F."/>
            <person name="Labrenz M."/>
            <person name="Spormann A.M."/>
            <person name="Op den Camp H."/>
            <person name="Overmann J."/>
            <person name="Amann R."/>
            <person name="Jetten M.S.M."/>
            <person name="Mascher T."/>
            <person name="Medema M.H."/>
            <person name="Devos D.P."/>
            <person name="Kaster A.-K."/>
            <person name="Ovreas L."/>
            <person name="Rohde M."/>
            <person name="Galperin M.Y."/>
            <person name="Jogler C."/>
        </authorList>
    </citation>
    <scope>NUCLEOTIDE SEQUENCE [LARGE SCALE GENOMIC DNA]</scope>
    <source>
        <strain evidence="2 3">Mal52</strain>
    </source>
</reference>
<dbReference type="InterPro" id="IPR046461">
    <property type="entry name" value="TerL_ATPase"/>
</dbReference>
<sequence length="477" mass="53455">MRYRLRLHGALKRRAAKYSPADFRRQLRLRPGSPVCLGDATEAWQAADFAALDGAWLSLAGRGGAVGVRRAYIERPRGHGKTSDMAAQVLWILLYAESAVNGLVAAADLDQATLLRKAIERFVRLNQELCGPLRFRQHGVVNGKTGSRLEVISSDVQSSWGALPDFVVCDELSHWPRPDMWHSLFSSAAKKRDCVLAILTNAGVGRGWQWDVREAARTSSSWYFSSIAGPCAPWIRDEDLQEQRELLPPSVYDRLWRNIWQEGGGEFVTLAEAEACRDADLSERSRSAPGCRYIAAIDYAEKRDYTVGVVVHREGQRVVVDRMDVVRPQPDAPVEVAWVEEWIERIAADFHAVTFVVDEYQLVSTIQKFGRRFDVRRFEFLSGRGNHALALNLRQLILQRLVRWYAGCGELHAEWGRDDLETELASVVLRQSASGRCRIDHHVGGRQHDDRAFALGAACLHAVEGASGGEWLLVGSM</sequence>
<dbReference type="Gene3D" id="3.40.50.300">
    <property type="entry name" value="P-loop containing nucleotide triphosphate hydrolases"/>
    <property type="match status" value="1"/>
</dbReference>
<evidence type="ECO:0000259" key="1">
    <source>
        <dbReference type="Pfam" id="PF03354"/>
    </source>
</evidence>
<proteinExistence type="predicted"/>
<dbReference type="AlphaFoldDB" id="A0A517ZJP9"/>
<dbReference type="KEGG" id="sdyn:Mal52_11610"/>